<dbReference type="InterPro" id="IPR001789">
    <property type="entry name" value="Sig_transdc_resp-reg_receiver"/>
</dbReference>
<evidence type="ECO:0000259" key="10">
    <source>
        <dbReference type="PROSITE" id="PS50123"/>
    </source>
</evidence>
<dbReference type="SUPFAM" id="SSF48452">
    <property type="entry name" value="TPR-like"/>
    <property type="match status" value="1"/>
</dbReference>
<accession>A0A0B5BBS3</accession>
<feature type="modified residue" description="4-aspartylphosphate" evidence="6">
    <location>
        <position position="54"/>
    </location>
</feature>
<dbReference type="PROSITE" id="PS50005">
    <property type="entry name" value="TPR"/>
    <property type="match status" value="1"/>
</dbReference>
<feature type="repeat" description="TPR" evidence="7">
    <location>
        <begin position="538"/>
        <end position="571"/>
    </location>
</feature>
<evidence type="ECO:0000256" key="8">
    <source>
        <dbReference type="SAM" id="MobiDB-lite"/>
    </source>
</evidence>
<dbReference type="KEGG" id="gpi:GPICK_00280"/>
<dbReference type="InterPro" id="IPR022641">
    <property type="entry name" value="CheR_N"/>
</dbReference>
<dbReference type="PROSITE" id="PS50110">
    <property type="entry name" value="RESPONSE_REGULATORY"/>
    <property type="match status" value="1"/>
</dbReference>
<dbReference type="SUPFAM" id="SSF47757">
    <property type="entry name" value="Chemotaxis receptor methyltransferase CheR, N-terminal domain"/>
    <property type="match status" value="1"/>
</dbReference>
<protein>
    <recommendedName>
        <fullName evidence="2">protein-glutamate O-methyltransferase</fullName>
        <ecNumber evidence="2">2.1.1.80</ecNumber>
    </recommendedName>
</protein>
<gene>
    <name evidence="11" type="ORF">GPICK_00280</name>
</gene>
<dbReference type="HOGENOM" id="CLU_025854_4_1_7"/>
<name>A0A0B5BBS3_9BACT</name>
<evidence type="ECO:0000256" key="7">
    <source>
        <dbReference type="PROSITE-ProRule" id="PRU00339"/>
    </source>
</evidence>
<dbReference type="PANTHER" id="PTHR24422">
    <property type="entry name" value="CHEMOTAXIS PROTEIN METHYLTRANSFERASE"/>
    <property type="match status" value="1"/>
</dbReference>
<dbReference type="SUPFAM" id="SSF53335">
    <property type="entry name" value="S-adenosyl-L-methionine-dependent methyltransferases"/>
    <property type="match status" value="1"/>
</dbReference>
<dbReference type="Gene3D" id="1.25.40.10">
    <property type="entry name" value="Tetratricopeptide repeat domain"/>
    <property type="match status" value="1"/>
</dbReference>
<dbReference type="InterPro" id="IPR000780">
    <property type="entry name" value="CheR_MeTrfase"/>
</dbReference>
<sequence length="631" mass="70158">MHASETLIISNDGRLSELLARTLAAEKCATATVRTMAEGVDAIRLRPPDLLILDLPDATATAEPFIARLQRGRESRAVPVIVVTKGAVAENELLSAFDVLPRPPDPEKLREDLAILRRRRVPYTTAPRPLDGEAHQLFADFLEAETGLHFDQRNLKLLERGLRSRMAALKLGSFTEYFDYLLRYAGARGELSRLLTFLTVGETSFFRYPYHFDALRRFIIPEIAQRRGEGRKRLRIWSAGCSTGEEPYSLAITVIDTLPDWREWDIAIVATDLNGASVRRAQEGIYGDRTLRGAAPECRQRHFTKSGTGWQVGEEARRLVEFGILNLQGGRFPSSGDEEPGFDVIFCRNVMIYFDLATMERLVAKFAEALAPGGYLFLGHSESLLQLSSRFERLSHGSGFYYRRREGHGTVVPREMAPAPVTPGPFAVTRERGARPALRPPLPSPLRPAEEAGTPAPLRPPRATPAEEPPRDLFREARILFDAEEYGGAAALLGELLLREPHHTGALLMRGTIRANGGRFGEALADCDAALAVDDLLAEAYLVRGLIREAAGEVEEAADDYRRALLLDMDAVMPHYALGRLLERLGRPQDGRRELRNALRTLERLPAGEMVPFSGGMPRETLMELLRGELA</sequence>
<dbReference type="Pfam" id="PF03705">
    <property type="entry name" value="CheR_N"/>
    <property type="match status" value="1"/>
</dbReference>
<evidence type="ECO:0000313" key="12">
    <source>
        <dbReference type="Proteomes" id="UP000057609"/>
    </source>
</evidence>
<dbReference type="AlphaFoldDB" id="A0A0B5BBS3"/>
<evidence type="ECO:0000256" key="2">
    <source>
        <dbReference type="ARBA" id="ARBA00012534"/>
    </source>
</evidence>
<dbReference type="InterPro" id="IPR011006">
    <property type="entry name" value="CheY-like_superfamily"/>
</dbReference>
<evidence type="ECO:0000256" key="1">
    <source>
        <dbReference type="ARBA" id="ARBA00001541"/>
    </source>
</evidence>
<evidence type="ECO:0000256" key="4">
    <source>
        <dbReference type="ARBA" id="ARBA00022679"/>
    </source>
</evidence>
<keyword evidence="7" id="KW-0802">TPR repeat</keyword>
<dbReference type="InterPro" id="IPR029063">
    <property type="entry name" value="SAM-dependent_MTases_sf"/>
</dbReference>
<evidence type="ECO:0000256" key="5">
    <source>
        <dbReference type="ARBA" id="ARBA00022691"/>
    </source>
</evidence>
<dbReference type="EMBL" id="CP009788">
    <property type="protein sequence ID" value="AJE02015.1"/>
    <property type="molecule type" value="Genomic_DNA"/>
</dbReference>
<dbReference type="Gene3D" id="3.40.50.2300">
    <property type="match status" value="1"/>
</dbReference>
<dbReference type="SUPFAM" id="SSF52172">
    <property type="entry name" value="CheY-like"/>
    <property type="match status" value="1"/>
</dbReference>
<dbReference type="STRING" id="345632.GPICK_00280"/>
<dbReference type="InterPro" id="IPR050903">
    <property type="entry name" value="Bact_Chemotaxis_MeTrfase"/>
</dbReference>
<dbReference type="SMART" id="SM00138">
    <property type="entry name" value="MeTrc"/>
    <property type="match status" value="1"/>
</dbReference>
<evidence type="ECO:0000313" key="11">
    <source>
        <dbReference type="EMBL" id="AJE02015.1"/>
    </source>
</evidence>
<dbReference type="InterPro" id="IPR022642">
    <property type="entry name" value="CheR_C"/>
</dbReference>
<dbReference type="Proteomes" id="UP000057609">
    <property type="component" value="Chromosome"/>
</dbReference>
<dbReference type="Pfam" id="PF13432">
    <property type="entry name" value="TPR_16"/>
    <property type="match status" value="1"/>
</dbReference>
<feature type="domain" description="CheR-type methyltransferase" evidence="10">
    <location>
        <begin position="138"/>
        <end position="407"/>
    </location>
</feature>
<keyword evidence="12" id="KW-1185">Reference proteome</keyword>
<dbReference type="RefSeq" id="WP_039739438.1">
    <property type="nucleotide sequence ID" value="NZ_CP009788.1"/>
</dbReference>
<proteinExistence type="predicted"/>
<dbReference type="GO" id="GO:0000160">
    <property type="term" value="P:phosphorelay signal transduction system"/>
    <property type="evidence" value="ECO:0007669"/>
    <property type="project" value="InterPro"/>
</dbReference>
<dbReference type="InterPro" id="IPR019734">
    <property type="entry name" value="TPR_rpt"/>
</dbReference>
<evidence type="ECO:0000259" key="9">
    <source>
        <dbReference type="PROSITE" id="PS50110"/>
    </source>
</evidence>
<keyword evidence="3" id="KW-0489">Methyltransferase</keyword>
<keyword evidence="6" id="KW-0597">Phosphoprotein</keyword>
<feature type="region of interest" description="Disordered" evidence="8">
    <location>
        <begin position="434"/>
        <end position="469"/>
    </location>
</feature>
<dbReference type="SMART" id="SM00028">
    <property type="entry name" value="TPR"/>
    <property type="match status" value="4"/>
</dbReference>
<feature type="domain" description="Response regulatory" evidence="9">
    <location>
        <begin position="5"/>
        <end position="117"/>
    </location>
</feature>
<dbReference type="GO" id="GO:0032259">
    <property type="term" value="P:methylation"/>
    <property type="evidence" value="ECO:0007669"/>
    <property type="project" value="UniProtKB-KW"/>
</dbReference>
<evidence type="ECO:0000256" key="3">
    <source>
        <dbReference type="ARBA" id="ARBA00022603"/>
    </source>
</evidence>
<keyword evidence="5" id="KW-0949">S-adenosyl-L-methionine</keyword>
<dbReference type="Gene3D" id="3.40.50.150">
    <property type="entry name" value="Vaccinia Virus protein VP39"/>
    <property type="match status" value="1"/>
</dbReference>
<dbReference type="InterPro" id="IPR036804">
    <property type="entry name" value="CheR_N_sf"/>
</dbReference>
<comment type="catalytic activity">
    <reaction evidence="1">
        <text>L-glutamyl-[protein] + S-adenosyl-L-methionine = [protein]-L-glutamate 5-O-methyl ester + S-adenosyl-L-homocysteine</text>
        <dbReference type="Rhea" id="RHEA:24452"/>
        <dbReference type="Rhea" id="RHEA-COMP:10208"/>
        <dbReference type="Rhea" id="RHEA-COMP:10311"/>
        <dbReference type="ChEBI" id="CHEBI:29973"/>
        <dbReference type="ChEBI" id="CHEBI:57856"/>
        <dbReference type="ChEBI" id="CHEBI:59789"/>
        <dbReference type="ChEBI" id="CHEBI:82795"/>
        <dbReference type="EC" id="2.1.1.80"/>
    </reaction>
</comment>
<keyword evidence="4" id="KW-0808">Transferase</keyword>
<dbReference type="OrthoDB" id="9786165at2"/>
<dbReference type="Pfam" id="PF01739">
    <property type="entry name" value="CheR"/>
    <property type="match status" value="1"/>
</dbReference>
<dbReference type="PRINTS" id="PR00996">
    <property type="entry name" value="CHERMTFRASE"/>
</dbReference>
<dbReference type="Gene3D" id="1.10.155.10">
    <property type="entry name" value="Chemotaxis receptor methyltransferase CheR, N-terminal domain"/>
    <property type="match status" value="1"/>
</dbReference>
<dbReference type="GO" id="GO:0008983">
    <property type="term" value="F:protein-glutamate O-methyltransferase activity"/>
    <property type="evidence" value="ECO:0007669"/>
    <property type="project" value="UniProtKB-EC"/>
</dbReference>
<organism evidence="11 12">
    <name type="scientific">Geobacter pickeringii</name>
    <dbReference type="NCBI Taxonomy" id="345632"/>
    <lineage>
        <taxon>Bacteria</taxon>
        <taxon>Pseudomonadati</taxon>
        <taxon>Thermodesulfobacteriota</taxon>
        <taxon>Desulfuromonadia</taxon>
        <taxon>Geobacterales</taxon>
        <taxon>Geobacteraceae</taxon>
        <taxon>Geobacter</taxon>
    </lineage>
</organism>
<dbReference type="PROSITE" id="PS50123">
    <property type="entry name" value="CHER"/>
    <property type="match status" value="1"/>
</dbReference>
<dbReference type="EC" id="2.1.1.80" evidence="2"/>
<dbReference type="InterPro" id="IPR011990">
    <property type="entry name" value="TPR-like_helical_dom_sf"/>
</dbReference>
<evidence type="ECO:0000256" key="6">
    <source>
        <dbReference type="PROSITE-ProRule" id="PRU00169"/>
    </source>
</evidence>
<reference evidence="11 12" key="1">
    <citation type="journal article" date="2015" name="Genome Announc.">
        <title>Complete Genome of Geobacter pickeringii G13T, a Metal-Reducing Isolate from Sedimentary Kaolin Deposits.</title>
        <authorList>
            <person name="Badalamenti J.P."/>
            <person name="Bond D.R."/>
        </authorList>
    </citation>
    <scope>NUCLEOTIDE SEQUENCE [LARGE SCALE GENOMIC DNA]</scope>
    <source>
        <strain evidence="11 12">G13</strain>
    </source>
</reference>
<dbReference type="PANTHER" id="PTHR24422:SF19">
    <property type="entry name" value="CHEMOTAXIS PROTEIN METHYLTRANSFERASE"/>
    <property type="match status" value="1"/>
</dbReference>